<organism evidence="2 3">
    <name type="scientific">Meganyctiphanes norvegica</name>
    <name type="common">Northern krill</name>
    <name type="synonym">Thysanopoda norvegica</name>
    <dbReference type="NCBI Taxonomy" id="48144"/>
    <lineage>
        <taxon>Eukaryota</taxon>
        <taxon>Metazoa</taxon>
        <taxon>Ecdysozoa</taxon>
        <taxon>Arthropoda</taxon>
        <taxon>Crustacea</taxon>
        <taxon>Multicrustacea</taxon>
        <taxon>Malacostraca</taxon>
        <taxon>Eumalacostraca</taxon>
        <taxon>Eucarida</taxon>
        <taxon>Euphausiacea</taxon>
        <taxon>Euphausiidae</taxon>
        <taxon>Meganyctiphanes</taxon>
    </lineage>
</organism>
<feature type="region of interest" description="Disordered" evidence="1">
    <location>
        <begin position="133"/>
        <end position="158"/>
    </location>
</feature>
<protein>
    <submittedName>
        <fullName evidence="2">Uncharacterized protein</fullName>
    </submittedName>
</protein>
<comment type="caution">
    <text evidence="2">The sequence shown here is derived from an EMBL/GenBank/DDBJ whole genome shotgun (WGS) entry which is preliminary data.</text>
</comment>
<evidence type="ECO:0000313" key="2">
    <source>
        <dbReference type="EMBL" id="CAL4173571.1"/>
    </source>
</evidence>
<dbReference type="AlphaFoldDB" id="A0AAV2SAU6"/>
<dbReference type="EMBL" id="CAXKWB010052920">
    <property type="protein sequence ID" value="CAL4173571.1"/>
    <property type="molecule type" value="Genomic_DNA"/>
</dbReference>
<gene>
    <name evidence="2" type="ORF">MNOR_LOCUS34407</name>
</gene>
<feature type="non-terminal residue" evidence="2">
    <location>
        <position position="1"/>
    </location>
</feature>
<dbReference type="Proteomes" id="UP001497623">
    <property type="component" value="Unassembled WGS sequence"/>
</dbReference>
<evidence type="ECO:0000256" key="1">
    <source>
        <dbReference type="SAM" id="MobiDB-lite"/>
    </source>
</evidence>
<feature type="non-terminal residue" evidence="2">
    <location>
        <position position="347"/>
    </location>
</feature>
<name>A0AAV2SAU6_MEGNR</name>
<evidence type="ECO:0000313" key="3">
    <source>
        <dbReference type="Proteomes" id="UP001497623"/>
    </source>
</evidence>
<keyword evidence="3" id="KW-1185">Reference proteome</keyword>
<proteinExistence type="predicted"/>
<sequence>GPDLNLTPHMTFVDIIFIKVIPWTGVKNFTLTIHKGSDSAGDELCSSSPFTCSNPAGCNINSGDYCDPLPACTDVFVEVFGNGALSSESTTTLCGTTATTTTVTTTLPSTSASTTATATISTVVTTSPTTSASTTITTASTTPTTTPSTTTTPEPGDPSVKVITTSDSVTVTWYRNGPWSDIDTFSINITDENLDINSQIDIASDLCSANNVTCTEQKCSFDSKAGCPEAKFTSCSEVSVTVSGDGSSEPAVPAQIAPLDPSELTVKLNGAVVDLQWVLPATCETGSRVKVNVADHDEANEVIPITDHTYSYTYPGDLACDVGQAMVKAIGNDGESEGTSVQFLLTG</sequence>
<reference evidence="2 3" key="1">
    <citation type="submission" date="2024-05" db="EMBL/GenBank/DDBJ databases">
        <authorList>
            <person name="Wallberg A."/>
        </authorList>
    </citation>
    <scope>NUCLEOTIDE SEQUENCE [LARGE SCALE GENOMIC DNA]</scope>
</reference>
<feature type="compositionally biased region" description="Low complexity" evidence="1">
    <location>
        <begin position="133"/>
        <end position="154"/>
    </location>
</feature>
<accession>A0AAV2SAU6</accession>